<dbReference type="InterPro" id="IPR036457">
    <property type="entry name" value="PPM-type-like_dom_sf"/>
</dbReference>
<comment type="caution">
    <text evidence="2">The sequence shown here is derived from an EMBL/GenBank/DDBJ whole genome shotgun (WGS) entry which is preliminary data.</text>
</comment>
<dbReference type="EC" id="3.1.3.16" evidence="2"/>
<evidence type="ECO:0000259" key="1">
    <source>
        <dbReference type="PROSITE" id="PS51746"/>
    </source>
</evidence>
<feature type="domain" description="PPM-type phosphatase" evidence="1">
    <location>
        <begin position="4"/>
        <end position="244"/>
    </location>
</feature>
<dbReference type="InterPro" id="IPR001932">
    <property type="entry name" value="PPM-type_phosphatase-like_dom"/>
</dbReference>
<name>A0ABW8GN82_9PROT</name>
<dbReference type="Pfam" id="PF13672">
    <property type="entry name" value="PP2C_2"/>
    <property type="match status" value="1"/>
</dbReference>
<dbReference type="SUPFAM" id="SSF81606">
    <property type="entry name" value="PP2C-like"/>
    <property type="match status" value="1"/>
</dbReference>
<proteinExistence type="predicted"/>
<dbReference type="CDD" id="cd00143">
    <property type="entry name" value="PP2Cc"/>
    <property type="match status" value="1"/>
</dbReference>
<keyword evidence="2" id="KW-0378">Hydrolase</keyword>
<dbReference type="SMART" id="SM00331">
    <property type="entry name" value="PP2C_SIG"/>
    <property type="match status" value="1"/>
</dbReference>
<dbReference type="PROSITE" id="PS51746">
    <property type="entry name" value="PPM_2"/>
    <property type="match status" value="1"/>
</dbReference>
<dbReference type="SMART" id="SM00332">
    <property type="entry name" value="PP2Cc"/>
    <property type="match status" value="1"/>
</dbReference>
<dbReference type="GO" id="GO:0004722">
    <property type="term" value="F:protein serine/threonine phosphatase activity"/>
    <property type="evidence" value="ECO:0007669"/>
    <property type="project" value="UniProtKB-EC"/>
</dbReference>
<dbReference type="Gene3D" id="3.60.40.10">
    <property type="entry name" value="PPM-type phosphatase domain"/>
    <property type="match status" value="1"/>
</dbReference>
<evidence type="ECO:0000313" key="2">
    <source>
        <dbReference type="EMBL" id="MFJ5446502.1"/>
    </source>
</evidence>
<dbReference type="EMBL" id="JBIWXY010000002">
    <property type="protein sequence ID" value="MFJ5446502.1"/>
    <property type="molecule type" value="Genomic_DNA"/>
</dbReference>
<organism evidence="2 3">
    <name type="scientific">Methylobacillus methanolivorans</name>
    <dbReference type="NCBI Taxonomy" id="1848927"/>
    <lineage>
        <taxon>Bacteria</taxon>
        <taxon>Pseudomonadati</taxon>
        <taxon>Pseudomonadota</taxon>
        <taxon>Betaproteobacteria</taxon>
        <taxon>Nitrosomonadales</taxon>
        <taxon>Methylophilaceae</taxon>
        <taxon>Methylobacillus</taxon>
    </lineage>
</organism>
<reference evidence="2 3" key="1">
    <citation type="submission" date="2024-11" db="EMBL/GenBank/DDBJ databases">
        <authorList>
            <person name="Kaparullina E.N."/>
            <person name="Delegan Y.A."/>
            <person name="Doronina N.V."/>
        </authorList>
    </citation>
    <scope>NUCLEOTIDE SEQUENCE [LARGE SCALE GENOMIC DNA]</scope>
    <source>
        <strain evidence="2 3">7sh_L</strain>
    </source>
</reference>
<dbReference type="Proteomes" id="UP001617669">
    <property type="component" value="Unassembled WGS sequence"/>
</dbReference>
<accession>A0ABW8GN82</accession>
<gene>
    <name evidence="2" type="ORF">ACIKP9_09715</name>
</gene>
<evidence type="ECO:0000313" key="3">
    <source>
        <dbReference type="Proteomes" id="UP001617669"/>
    </source>
</evidence>
<keyword evidence="3" id="KW-1185">Reference proteome</keyword>
<sequence length="307" mass="33650">MKFTIHQSSRSGGRPVNQDRVAYSYSKNAVLLVLADGMGGHHHGEVAAQLAVKMLTGAFQRAAKPDLDDVTDFLQTEIVKLHEAIHQLAENRGLDETPKTTLVVGILQNNTLYCAHIGDSRLYHFRHGKRLSRTEDHSIVQMMLKQGKLDAVSVMHHPDRHKIYNCLGSELPPTIEIAPPRQLQAGDQILLCSDGLWSQLSDERIQDILHTGLGVAHAVPSLLDAAEKLGGKNMDNLSAVGVQWESKSEQPLTISTLEMSLAQSHTILGLTEPDEHGIAAMAADLDEEDIERAIAEINAAIKRSKLP</sequence>
<dbReference type="RefSeq" id="WP_400881997.1">
    <property type="nucleotide sequence ID" value="NZ_JBIWXY010000002.1"/>
</dbReference>
<protein>
    <submittedName>
        <fullName evidence="2">PP2C family protein-serine/threonine phosphatase</fullName>
        <ecNumber evidence="2">3.1.3.16</ecNumber>
    </submittedName>
</protein>